<sequence>MSKPLQVTVDDEKEKEKPPLERKKSKPQPVGTIPYEVTPSDTLVGIAAKFDTTPSNLLQINRMSCRIICPGQVLYVPGPDYNAVHNNSEPSSPITNTICEEDTPKDVSAPDKASSKVPGHAERLSSVTSPKEVVEITDPPRRITEEEARKLDEECVSRFLKFDAKHITDGQGVVNGTLIVTPNAIMFDPSVHDPLVIEHGSEKYGMVAAMETIISAAIYRDLKTMKIKGQANESDNTEIAKAEVYCGKGIFKFATSKQSDEPEYMDTTKKLAQVMQAVQSSQNEESGNAFVFNEPGENLQNSQTGDQVPEAENASKSQVTSGSSLENKVEQLSMTDISEHADNKGKTELTEQTKDNVPKVEPSGVPIERTSKRESMKKAKESETPANEPLTTDQGKVAAKGDSDQCSNSIQQGNNDVSQGSNTQSIYSGLFRQKFSHITASWMQMFYGTDGNTAPAVDSEGEPVSDPNASQPKVSPKDTTMTSSMIDGSPKLKAIYNYAAGFFHSSGSAEKTTTGTPEWPSPSAVIASEQTGERAPTSPTSPRAPGVEYTTKRGTRVRVVSAVTMEDKPNLFNPVANLKASSPTIRYEEPPLFLCLKVGKPKNTKVTYEAPFSTYGKAKKPEYWFTVSQEKADNFYAFLLHWKPEIYGDDEETEARKMGFVIFDASNNQSEEDLDILDEYFGHRESISKDWEGQMYNFIVTSDEAYRRKSLEIEDTPYLPELVGETHILTEEQITTLVEHLPGRTVGYSWVLIYSTDLHGFSLKTLYRDMANYDSPVLLVVRSTRSQVFGALISCPLKVSDHFYGTGESFLYTFYPTFRLFRWTGENNFFVKGNQESLAIGAGKGFFGLWFDGDLYHGRSHPCDTFGNDVLPGDLYKIHLQLILD</sequence>
<feature type="region of interest" description="Disordered" evidence="5">
    <location>
        <begin position="278"/>
        <end position="421"/>
    </location>
</feature>
<proteinExistence type="inferred from homology"/>
<feature type="region of interest" description="Disordered" evidence="5">
    <location>
        <begin position="1"/>
        <end position="34"/>
    </location>
</feature>
<feature type="compositionally biased region" description="Basic and acidic residues" evidence="5">
    <location>
        <begin position="337"/>
        <end position="358"/>
    </location>
</feature>
<evidence type="ECO:0000313" key="9">
    <source>
        <dbReference type="Proteomes" id="UP000597762"/>
    </source>
</evidence>
<feature type="compositionally biased region" description="Polar residues" evidence="5">
    <location>
        <begin position="467"/>
        <end position="486"/>
    </location>
</feature>
<dbReference type="InterPro" id="IPR036779">
    <property type="entry name" value="LysM_dom_sf"/>
</dbReference>
<feature type="compositionally biased region" description="Basic and acidic residues" evidence="5">
    <location>
        <begin position="369"/>
        <end position="383"/>
    </location>
</feature>
<feature type="compositionally biased region" description="Polar residues" evidence="5">
    <location>
        <begin position="86"/>
        <end position="98"/>
    </location>
</feature>
<dbReference type="Proteomes" id="UP000597762">
    <property type="component" value="Unassembled WGS sequence"/>
</dbReference>
<feature type="compositionally biased region" description="Polar residues" evidence="5">
    <location>
        <begin position="404"/>
        <end position="421"/>
    </location>
</feature>
<keyword evidence="8" id="KW-0675">Receptor</keyword>
<feature type="domain" description="TLDc" evidence="7">
    <location>
        <begin position="727"/>
        <end position="885"/>
    </location>
</feature>
<dbReference type="SMART" id="SM00257">
    <property type="entry name" value="LysM"/>
    <property type="match status" value="1"/>
</dbReference>
<dbReference type="Pfam" id="PF07534">
    <property type="entry name" value="TLD"/>
    <property type="match status" value="1"/>
</dbReference>
<evidence type="ECO:0000259" key="7">
    <source>
        <dbReference type="PROSITE" id="PS51886"/>
    </source>
</evidence>
<feature type="domain" description="LysM" evidence="6">
    <location>
        <begin position="33"/>
        <end position="76"/>
    </location>
</feature>
<keyword evidence="3" id="KW-0496">Mitochondrion</keyword>
<dbReference type="InterPro" id="IPR006571">
    <property type="entry name" value="TLDc_dom"/>
</dbReference>
<feature type="region of interest" description="Disordered" evidence="5">
    <location>
        <begin position="453"/>
        <end position="486"/>
    </location>
</feature>
<dbReference type="SMART" id="SM00584">
    <property type="entry name" value="TLDc"/>
    <property type="match status" value="1"/>
</dbReference>
<dbReference type="PANTHER" id="PTHR23354">
    <property type="entry name" value="NUCLEOLAR PROTEIN 7/ESTROGEN RECEPTOR COACTIVATOR-RELATED"/>
    <property type="match status" value="1"/>
</dbReference>
<evidence type="ECO:0000313" key="8">
    <source>
        <dbReference type="EMBL" id="CAE1324244.1"/>
    </source>
</evidence>
<dbReference type="SUPFAM" id="SSF54106">
    <property type="entry name" value="LysM domain"/>
    <property type="match status" value="1"/>
</dbReference>
<dbReference type="Gene3D" id="3.10.350.10">
    <property type="entry name" value="LysM domain"/>
    <property type="match status" value="1"/>
</dbReference>
<name>A0A812EEY3_ACAPH</name>
<dbReference type="GO" id="GO:0005739">
    <property type="term" value="C:mitochondrion"/>
    <property type="evidence" value="ECO:0007669"/>
    <property type="project" value="UniProtKB-SubCell"/>
</dbReference>
<accession>A0A812EEY3</accession>
<dbReference type="GO" id="GO:0006979">
    <property type="term" value="P:response to oxidative stress"/>
    <property type="evidence" value="ECO:0007669"/>
    <property type="project" value="TreeGrafter"/>
</dbReference>
<comment type="caution">
    <text evidence="8">The sequence shown here is derived from an EMBL/GenBank/DDBJ whole genome shotgun (WGS) entry which is preliminary data.</text>
</comment>
<dbReference type="EMBL" id="CAHIKZ030005404">
    <property type="protein sequence ID" value="CAE1324244.1"/>
    <property type="molecule type" value="Genomic_DNA"/>
</dbReference>
<dbReference type="CDD" id="cd00118">
    <property type="entry name" value="LysM"/>
    <property type="match status" value="1"/>
</dbReference>
<feature type="compositionally biased region" description="Polar residues" evidence="5">
    <location>
        <begin position="314"/>
        <end position="336"/>
    </location>
</feature>
<protein>
    <recommendedName>
        <fullName evidence="4">Oxidation resistance protein 1</fullName>
    </recommendedName>
</protein>
<evidence type="ECO:0000256" key="4">
    <source>
        <dbReference type="ARBA" id="ARBA00040604"/>
    </source>
</evidence>
<evidence type="ECO:0000256" key="3">
    <source>
        <dbReference type="ARBA" id="ARBA00023128"/>
    </source>
</evidence>
<dbReference type="PROSITE" id="PS51782">
    <property type="entry name" value="LYSM"/>
    <property type="match status" value="1"/>
</dbReference>
<dbReference type="OrthoDB" id="26679at2759"/>
<reference evidence="8" key="1">
    <citation type="submission" date="2021-01" db="EMBL/GenBank/DDBJ databases">
        <authorList>
            <person name="Li R."/>
            <person name="Bekaert M."/>
        </authorList>
    </citation>
    <scope>NUCLEOTIDE SEQUENCE</scope>
    <source>
        <strain evidence="8">Farmed</strain>
    </source>
</reference>
<feature type="region of interest" description="Disordered" evidence="5">
    <location>
        <begin position="509"/>
        <end position="548"/>
    </location>
</feature>
<feature type="region of interest" description="Disordered" evidence="5">
    <location>
        <begin position="86"/>
        <end position="134"/>
    </location>
</feature>
<evidence type="ECO:0000259" key="6">
    <source>
        <dbReference type="PROSITE" id="PS51782"/>
    </source>
</evidence>
<evidence type="ECO:0000256" key="2">
    <source>
        <dbReference type="ARBA" id="ARBA00009540"/>
    </source>
</evidence>
<dbReference type="InterPro" id="IPR018392">
    <property type="entry name" value="LysM"/>
</dbReference>
<organism evidence="8 9">
    <name type="scientific">Acanthosepion pharaonis</name>
    <name type="common">Pharaoh cuttlefish</name>
    <name type="synonym">Sepia pharaonis</name>
    <dbReference type="NCBI Taxonomy" id="158019"/>
    <lineage>
        <taxon>Eukaryota</taxon>
        <taxon>Metazoa</taxon>
        <taxon>Spiralia</taxon>
        <taxon>Lophotrochozoa</taxon>
        <taxon>Mollusca</taxon>
        <taxon>Cephalopoda</taxon>
        <taxon>Coleoidea</taxon>
        <taxon>Decapodiformes</taxon>
        <taxon>Sepiida</taxon>
        <taxon>Sepiina</taxon>
        <taxon>Sepiidae</taxon>
        <taxon>Acanthosepion</taxon>
    </lineage>
</organism>
<feature type="compositionally biased region" description="Basic and acidic residues" evidence="5">
    <location>
        <begin position="10"/>
        <end position="22"/>
    </location>
</feature>
<evidence type="ECO:0000256" key="5">
    <source>
        <dbReference type="SAM" id="MobiDB-lite"/>
    </source>
</evidence>
<dbReference type="Pfam" id="PF01476">
    <property type="entry name" value="LysM"/>
    <property type="match status" value="1"/>
</dbReference>
<evidence type="ECO:0000256" key="1">
    <source>
        <dbReference type="ARBA" id="ARBA00004173"/>
    </source>
</evidence>
<comment type="similarity">
    <text evidence="2">Belongs to the OXR1 family.</text>
</comment>
<dbReference type="GO" id="GO:0005634">
    <property type="term" value="C:nucleus"/>
    <property type="evidence" value="ECO:0007669"/>
    <property type="project" value="TreeGrafter"/>
</dbReference>
<dbReference type="AlphaFoldDB" id="A0A812EEY3"/>
<comment type="subcellular location">
    <subcellularLocation>
        <location evidence="1">Mitochondrion</location>
    </subcellularLocation>
</comment>
<gene>
    <name evidence="8" type="ORF">SPHA_73991</name>
</gene>
<keyword evidence="9" id="KW-1185">Reference proteome</keyword>
<dbReference type="PANTHER" id="PTHR23354:SF62">
    <property type="entry name" value="MUSTARD, ISOFORM V"/>
    <property type="match status" value="1"/>
</dbReference>
<dbReference type="PROSITE" id="PS51886">
    <property type="entry name" value="TLDC"/>
    <property type="match status" value="1"/>
</dbReference>